<evidence type="ECO:0000313" key="2">
    <source>
        <dbReference type="EMBL" id="ESK55196.1"/>
    </source>
</evidence>
<dbReference type="PATRIC" id="fig|1120928.5.peg.2146"/>
<feature type="transmembrane region" description="Helical" evidence="1">
    <location>
        <begin position="5"/>
        <end position="26"/>
    </location>
</feature>
<name>V2V2S1_9GAMM</name>
<keyword evidence="3" id="KW-1185">Reference proteome</keyword>
<dbReference type="Proteomes" id="UP000017404">
    <property type="component" value="Unassembled WGS sequence"/>
</dbReference>
<keyword evidence="1" id="KW-0472">Membrane</keyword>
<sequence length="785" mass="93462">MINRILIHCFLFLIIVYSIVYCYFFFEFNMYINKMDVFKLFRLRTHHSYAELSQEEQDRTTFFKESVEVLENYSKFIEDVLGEKSSVLKEFELNHRNEDGDFGKDAYQYFDQLKILPMFIPRLGYKLGQDIFPSGLFEFLVKIKGSESSYFLDKSPKQNFSPRQIRKLMNWIKGSKRSISWNGVADDKICVSELYRLCSCFDEIIAYHQNIRILCLDIRLKNNHTDNYENFDEDFRRINWGYAGKIHHYLNDFPDFLHGFFKYENDHQHGLNLHCILFFDGKGKLSTKAKIEQLKEKIIRDKFETGVEISDWLAESKKITKQDFSKISSHQQELIQQFKSWILGYYAYIDRIIKLDYKDSQNESLSINGIFWKQDRSEPFDPHEAYRKHIEFWQKLIEGNNSQKVWQYQNLDQDAIERIKVTELVYKEYAKSDTRFTDLAEVGIRLEIFIENLLVSNGGLFDFPRQWNGFNPLTKDELTYSITRSCQQYFSLLDEQEKIKRLFDYSSDGMTSLFLTSNAIQIRSFFSKIQDGGKFNLDLQKIDELNIKSLALKKRYQVQTFQDGRLQIRTNQVSQNFNKVEANIVQHKICARRYVTATDYIDHLFTQDLVVYRVQFRLEKYRSGLLQEEFSKLFTSFVRFAKRSKPLSMGVGYLGSWNIGYENRIFADVLFFFPRTKIKQLDKVGESIVEYWDRFLYKHIQTKINCEPQDIINSSKWIEIFLSQPEFNSKFVIFDAKNRKKQNLFKQTVIKYLAYNEIFQPRPVVPIRKVLIKGSKVNIEKSAKN</sequence>
<protein>
    <submittedName>
        <fullName evidence="2">Uncharacterized protein</fullName>
    </submittedName>
</protein>
<dbReference type="EMBL" id="AYEV01000020">
    <property type="protein sequence ID" value="ESK55196.1"/>
    <property type="molecule type" value="Genomic_DNA"/>
</dbReference>
<reference evidence="2 3" key="1">
    <citation type="submission" date="2013-10" db="EMBL/GenBank/DDBJ databases">
        <title>The Genome Sequence of Acinetobacter tjernbergiae CIP107465.</title>
        <authorList>
            <consortium name="The Broad Institute Genomics Platform"/>
            <consortium name="The Broad Institute Genome Sequencing Center for Infectious Disease"/>
            <person name="Cerqueira G."/>
            <person name="Feldgarden M."/>
            <person name="Courvalin P."/>
            <person name="Grillot-Courvalin C."/>
            <person name="Clermont D."/>
            <person name="Rocha E."/>
            <person name="Yoon E.-J."/>
            <person name="Nemec A."/>
            <person name="Young S.K."/>
            <person name="Zeng Q."/>
            <person name="Gargeya S."/>
            <person name="Fitzgerald M."/>
            <person name="Abouelleil A."/>
            <person name="Alvarado L."/>
            <person name="Berlin A.M."/>
            <person name="Chapman S.B."/>
            <person name="Gainer-Dewar J."/>
            <person name="Goldberg J."/>
            <person name="Gnerre S."/>
            <person name="Griggs A."/>
            <person name="Gujja S."/>
            <person name="Hansen M."/>
            <person name="Howarth C."/>
            <person name="Imamovic A."/>
            <person name="Ireland A."/>
            <person name="Larimer J."/>
            <person name="McCowan C."/>
            <person name="Murphy C."/>
            <person name="Pearson M."/>
            <person name="Poon T.W."/>
            <person name="Priest M."/>
            <person name="Roberts A."/>
            <person name="Saif S."/>
            <person name="Shea T."/>
            <person name="Sykes S."/>
            <person name="Wortman J."/>
            <person name="Nusbaum C."/>
            <person name="Birren B."/>
        </authorList>
    </citation>
    <scope>NUCLEOTIDE SEQUENCE [LARGE SCALE GENOMIC DNA]</scope>
    <source>
        <strain evidence="2 3">CIP 107465</strain>
    </source>
</reference>
<comment type="caution">
    <text evidence="2">The sequence shown here is derived from an EMBL/GenBank/DDBJ whole genome shotgun (WGS) entry which is preliminary data.</text>
</comment>
<dbReference type="AlphaFoldDB" id="V2V2S1"/>
<evidence type="ECO:0000256" key="1">
    <source>
        <dbReference type="SAM" id="Phobius"/>
    </source>
</evidence>
<accession>V2V2S1</accession>
<evidence type="ECO:0000313" key="3">
    <source>
        <dbReference type="Proteomes" id="UP000017404"/>
    </source>
</evidence>
<keyword evidence="1" id="KW-0812">Transmembrane</keyword>
<gene>
    <name evidence="2" type="ORF">F990_02120</name>
</gene>
<organism evidence="2 3">
    <name type="scientific">Acinetobacter tjernbergiae DSM 14971 = CIP 107465</name>
    <dbReference type="NCBI Taxonomy" id="1120928"/>
    <lineage>
        <taxon>Bacteria</taxon>
        <taxon>Pseudomonadati</taxon>
        <taxon>Pseudomonadota</taxon>
        <taxon>Gammaproteobacteria</taxon>
        <taxon>Moraxellales</taxon>
        <taxon>Moraxellaceae</taxon>
        <taxon>Acinetobacter</taxon>
    </lineage>
</organism>
<keyword evidence="1" id="KW-1133">Transmembrane helix</keyword>
<dbReference type="eggNOG" id="ENOG5031RFD">
    <property type="taxonomic scope" value="Bacteria"/>
</dbReference>
<proteinExistence type="predicted"/>